<proteinExistence type="predicted"/>
<keyword evidence="6" id="KW-0822">Tryptophan biosynthesis</keyword>
<keyword evidence="5" id="KW-0210">Decarboxylase</keyword>
<reference evidence="10 11" key="1">
    <citation type="journal article" date="2010" name="Stand. Genomic Sci.">
        <title>Complete genome sequence of Denitrovibrio acetiphilus type strain (N2460).</title>
        <authorList>
            <person name="Kiss H."/>
            <person name="Lang E."/>
            <person name="Lapidus A."/>
            <person name="Copeland A."/>
            <person name="Nolan M."/>
            <person name="Glavina Del Rio T."/>
            <person name="Chen F."/>
            <person name="Lucas S."/>
            <person name="Tice H."/>
            <person name="Cheng J.F."/>
            <person name="Han C."/>
            <person name="Goodwin L."/>
            <person name="Pitluck S."/>
            <person name="Liolios K."/>
            <person name="Pati A."/>
            <person name="Ivanova N."/>
            <person name="Mavromatis K."/>
            <person name="Chen A."/>
            <person name="Palaniappan K."/>
            <person name="Land M."/>
            <person name="Hauser L."/>
            <person name="Chang Y.J."/>
            <person name="Jeffries C.D."/>
            <person name="Detter J.C."/>
            <person name="Brettin T."/>
            <person name="Spring S."/>
            <person name="Rohde M."/>
            <person name="Goker M."/>
            <person name="Woyke T."/>
            <person name="Bristow J."/>
            <person name="Eisen J.A."/>
            <person name="Markowitz V."/>
            <person name="Hugenholtz P."/>
            <person name="Kyrpides N.C."/>
            <person name="Klenk H.P."/>
        </authorList>
    </citation>
    <scope>NUCLEOTIDE SEQUENCE [LARGE SCALE GENOMIC DNA]</scope>
    <source>
        <strain evidence="11">DSM 12809 / NBRC 114555 / N2460</strain>
    </source>
</reference>
<dbReference type="HOGENOM" id="CLU_034247_2_1_0"/>
<dbReference type="Proteomes" id="UP000002012">
    <property type="component" value="Chromosome"/>
</dbReference>
<dbReference type="InterPro" id="IPR013785">
    <property type="entry name" value="Aldolase_TIM"/>
</dbReference>
<dbReference type="InterPro" id="IPR045186">
    <property type="entry name" value="Indole-3-glycerol_P_synth"/>
</dbReference>
<comment type="pathway">
    <text evidence="2">Amino-acid biosynthesis; L-tryptophan biosynthesis; L-tryptophan from chorismate: step 4/5.</text>
</comment>
<dbReference type="GO" id="GO:0004425">
    <property type="term" value="F:indole-3-glycerol-phosphate synthase activity"/>
    <property type="evidence" value="ECO:0007669"/>
    <property type="project" value="UniProtKB-EC"/>
</dbReference>
<evidence type="ECO:0000256" key="3">
    <source>
        <dbReference type="ARBA" id="ARBA00012362"/>
    </source>
</evidence>
<dbReference type="RefSeq" id="WP_013010469.1">
    <property type="nucleotide sequence ID" value="NC_013943.1"/>
</dbReference>
<dbReference type="InParanoid" id="D4H7E8"/>
<evidence type="ECO:0000256" key="7">
    <source>
        <dbReference type="ARBA" id="ARBA00023141"/>
    </source>
</evidence>
<evidence type="ECO:0000259" key="9">
    <source>
        <dbReference type="Pfam" id="PF00218"/>
    </source>
</evidence>
<dbReference type="PANTHER" id="PTHR22854">
    <property type="entry name" value="TRYPTOPHAN BIOSYNTHESIS PROTEIN"/>
    <property type="match status" value="1"/>
</dbReference>
<sequence length="254" mass="27724">MKCSDVLERILSNKRKEIELLSESVEERTKPLLDFRQAIIDRQFICEVKKASPSLGAINTGADVEKVAAVYESIGAGCVSVLTDKEFFGGSFDDLRKVTAKVSIPVLCKDFIITEKQIDVAYSMGADAVLLMATSLSREDYERLYSYVKGKGMQALVEIHELEELEIVKGMEPDILGVNSRNLKTLEIDLNKGAEIIRSLPEYEVKIAESGMKAEADIRLMSQAGAKGFLVGSSLMGADDPAGVFASLRSGLCS</sequence>
<keyword evidence="7" id="KW-0057">Aromatic amino acid biosynthesis</keyword>
<dbReference type="Pfam" id="PF00218">
    <property type="entry name" value="IGPS"/>
    <property type="match status" value="1"/>
</dbReference>
<dbReference type="InterPro" id="IPR013798">
    <property type="entry name" value="Indole-3-glycerol_P_synth_dom"/>
</dbReference>
<dbReference type="PROSITE" id="PS00614">
    <property type="entry name" value="IGPS"/>
    <property type="match status" value="1"/>
</dbReference>
<dbReference type="InterPro" id="IPR011060">
    <property type="entry name" value="RibuloseP-bd_barrel"/>
</dbReference>
<evidence type="ECO:0000313" key="10">
    <source>
        <dbReference type="EMBL" id="ADD67947.1"/>
    </source>
</evidence>
<evidence type="ECO:0000256" key="5">
    <source>
        <dbReference type="ARBA" id="ARBA00022793"/>
    </source>
</evidence>
<keyword evidence="4" id="KW-0028">Amino-acid biosynthesis</keyword>
<evidence type="ECO:0000256" key="1">
    <source>
        <dbReference type="ARBA" id="ARBA00001633"/>
    </source>
</evidence>
<dbReference type="EC" id="4.1.1.48" evidence="3"/>
<evidence type="ECO:0000256" key="4">
    <source>
        <dbReference type="ARBA" id="ARBA00022605"/>
    </source>
</evidence>
<feature type="domain" description="Indole-3-glycerol phosphate synthase" evidence="9">
    <location>
        <begin position="7"/>
        <end position="242"/>
    </location>
</feature>
<dbReference type="PaxDb" id="522772-Dacet_1175"/>
<dbReference type="FunFam" id="3.20.20.70:FF:000024">
    <property type="entry name" value="Indole-3-glycerol phosphate synthase"/>
    <property type="match status" value="1"/>
</dbReference>
<dbReference type="EMBL" id="CP001968">
    <property type="protein sequence ID" value="ADD67947.1"/>
    <property type="molecule type" value="Genomic_DNA"/>
</dbReference>
<name>D4H7E8_DENA2</name>
<comment type="catalytic activity">
    <reaction evidence="1">
        <text>1-(2-carboxyphenylamino)-1-deoxy-D-ribulose 5-phosphate + H(+) = (1S,2R)-1-C-(indol-3-yl)glycerol 3-phosphate + CO2 + H2O</text>
        <dbReference type="Rhea" id="RHEA:23476"/>
        <dbReference type="ChEBI" id="CHEBI:15377"/>
        <dbReference type="ChEBI" id="CHEBI:15378"/>
        <dbReference type="ChEBI" id="CHEBI:16526"/>
        <dbReference type="ChEBI" id="CHEBI:58613"/>
        <dbReference type="ChEBI" id="CHEBI:58866"/>
        <dbReference type="EC" id="4.1.1.48"/>
    </reaction>
</comment>
<evidence type="ECO:0000313" key="11">
    <source>
        <dbReference type="Proteomes" id="UP000002012"/>
    </source>
</evidence>
<dbReference type="AlphaFoldDB" id="D4H7E8"/>
<dbReference type="eggNOG" id="COG0134">
    <property type="taxonomic scope" value="Bacteria"/>
</dbReference>
<organism evidence="10 11">
    <name type="scientific">Denitrovibrio acetiphilus (strain DSM 12809 / NBRC 114555 / N2460)</name>
    <dbReference type="NCBI Taxonomy" id="522772"/>
    <lineage>
        <taxon>Bacteria</taxon>
        <taxon>Pseudomonadati</taxon>
        <taxon>Deferribacterota</taxon>
        <taxon>Deferribacteres</taxon>
        <taxon>Deferribacterales</taxon>
        <taxon>Geovibrionaceae</taxon>
        <taxon>Denitrovibrio</taxon>
    </lineage>
</organism>
<evidence type="ECO:0000256" key="8">
    <source>
        <dbReference type="ARBA" id="ARBA00023239"/>
    </source>
</evidence>
<dbReference type="PANTHER" id="PTHR22854:SF2">
    <property type="entry name" value="INDOLE-3-GLYCEROL-PHOSPHATE SYNTHASE"/>
    <property type="match status" value="1"/>
</dbReference>
<dbReference type="UniPathway" id="UPA00035">
    <property type="reaction ID" value="UER00043"/>
</dbReference>
<keyword evidence="11" id="KW-1185">Reference proteome</keyword>
<dbReference type="FunCoup" id="D4H7E8">
    <property type="interactions" value="323"/>
</dbReference>
<dbReference type="KEGG" id="dap:Dacet_1175"/>
<dbReference type="OrthoDB" id="9804217at2"/>
<dbReference type="Gene3D" id="3.20.20.70">
    <property type="entry name" value="Aldolase class I"/>
    <property type="match status" value="1"/>
</dbReference>
<dbReference type="GO" id="GO:0004640">
    <property type="term" value="F:phosphoribosylanthranilate isomerase activity"/>
    <property type="evidence" value="ECO:0007669"/>
    <property type="project" value="TreeGrafter"/>
</dbReference>
<dbReference type="GO" id="GO:0000162">
    <property type="term" value="P:L-tryptophan biosynthetic process"/>
    <property type="evidence" value="ECO:0007669"/>
    <property type="project" value="UniProtKB-UniPathway"/>
</dbReference>
<keyword evidence="8 10" id="KW-0456">Lyase</keyword>
<protein>
    <recommendedName>
        <fullName evidence="3">indole-3-glycerol-phosphate synthase</fullName>
        <ecNumber evidence="3">4.1.1.48</ecNumber>
    </recommendedName>
</protein>
<dbReference type="STRING" id="522772.Dacet_1175"/>
<evidence type="ECO:0000256" key="2">
    <source>
        <dbReference type="ARBA" id="ARBA00004696"/>
    </source>
</evidence>
<evidence type="ECO:0000256" key="6">
    <source>
        <dbReference type="ARBA" id="ARBA00022822"/>
    </source>
</evidence>
<dbReference type="CDD" id="cd00331">
    <property type="entry name" value="IGPS"/>
    <property type="match status" value="1"/>
</dbReference>
<accession>D4H7E8</accession>
<dbReference type="SUPFAM" id="SSF51366">
    <property type="entry name" value="Ribulose-phoshate binding barrel"/>
    <property type="match status" value="1"/>
</dbReference>
<dbReference type="InterPro" id="IPR001468">
    <property type="entry name" value="Indole-3-GlycerolPSynthase_CS"/>
</dbReference>
<gene>
    <name evidence="10" type="ordered locus">Dacet_1175</name>
</gene>